<feature type="transmembrane region" description="Helical" evidence="1">
    <location>
        <begin position="58"/>
        <end position="77"/>
    </location>
</feature>
<feature type="transmembrane region" description="Helical" evidence="1">
    <location>
        <begin position="89"/>
        <end position="107"/>
    </location>
</feature>
<dbReference type="EMBL" id="FOGL01000011">
    <property type="protein sequence ID" value="SER86466.1"/>
    <property type="molecule type" value="Genomic_DNA"/>
</dbReference>
<name>A0A1H9SNA8_9BACI</name>
<dbReference type="Proteomes" id="UP000199687">
    <property type="component" value="Unassembled WGS sequence"/>
</dbReference>
<proteinExistence type="predicted"/>
<accession>A0A1H9SNA8</accession>
<reference evidence="2 3" key="1">
    <citation type="submission" date="2016-10" db="EMBL/GenBank/DDBJ databases">
        <authorList>
            <person name="de Groot N.N."/>
        </authorList>
    </citation>
    <scope>NUCLEOTIDE SEQUENCE [LARGE SCALE GENOMIC DNA]</scope>
    <source>
        <strain evidence="2 3">CGMCC 1.7727</strain>
    </source>
</reference>
<evidence type="ECO:0000313" key="3">
    <source>
        <dbReference type="Proteomes" id="UP000199687"/>
    </source>
</evidence>
<sequence length="115" mass="13450">MNVKVYTLLMNVDFLPFFEGRVFPPILEWIFHLLIAWIIAFFYLVLLKPKYKIRKSLLACLLSFIAAMSYFPLTVLAKKETPAVDNATAVIFWFSGHAIYGLVLYRFGKRNIHHH</sequence>
<evidence type="ECO:0000313" key="2">
    <source>
        <dbReference type="EMBL" id="SER86466.1"/>
    </source>
</evidence>
<keyword evidence="1" id="KW-0812">Transmembrane</keyword>
<keyword evidence="1" id="KW-1133">Transmembrane helix</keyword>
<gene>
    <name evidence="2" type="ORF">SAMN04487944_111106</name>
</gene>
<feature type="transmembrane region" description="Helical" evidence="1">
    <location>
        <begin position="26"/>
        <end position="46"/>
    </location>
</feature>
<keyword evidence="3" id="KW-1185">Reference proteome</keyword>
<organism evidence="2 3">
    <name type="scientific">Gracilibacillus ureilyticus</name>
    <dbReference type="NCBI Taxonomy" id="531814"/>
    <lineage>
        <taxon>Bacteria</taxon>
        <taxon>Bacillati</taxon>
        <taxon>Bacillota</taxon>
        <taxon>Bacilli</taxon>
        <taxon>Bacillales</taxon>
        <taxon>Bacillaceae</taxon>
        <taxon>Gracilibacillus</taxon>
    </lineage>
</organism>
<evidence type="ECO:0000256" key="1">
    <source>
        <dbReference type="SAM" id="Phobius"/>
    </source>
</evidence>
<keyword evidence="1" id="KW-0472">Membrane</keyword>
<dbReference type="AlphaFoldDB" id="A0A1H9SNA8"/>
<protein>
    <submittedName>
        <fullName evidence="2">Uncharacterized protein</fullName>
    </submittedName>
</protein>